<feature type="region of interest" description="Disordered" evidence="1">
    <location>
        <begin position="321"/>
        <end position="420"/>
    </location>
</feature>
<feature type="chain" id="PRO_5040262459" evidence="2">
    <location>
        <begin position="25"/>
        <end position="576"/>
    </location>
</feature>
<protein>
    <submittedName>
        <fullName evidence="3">Uncharacterized protein</fullName>
    </submittedName>
</protein>
<comment type="caution">
    <text evidence="3">The sequence shown here is derived from an EMBL/GenBank/DDBJ whole genome shotgun (WGS) entry which is preliminary data.</text>
</comment>
<feature type="compositionally biased region" description="Basic and acidic residues" evidence="1">
    <location>
        <begin position="334"/>
        <end position="347"/>
    </location>
</feature>
<dbReference type="EMBL" id="MU128981">
    <property type="protein sequence ID" value="KAF9512814.1"/>
    <property type="molecule type" value="Genomic_DNA"/>
</dbReference>
<evidence type="ECO:0000256" key="2">
    <source>
        <dbReference type="SAM" id="SignalP"/>
    </source>
</evidence>
<evidence type="ECO:0000313" key="4">
    <source>
        <dbReference type="Proteomes" id="UP000886523"/>
    </source>
</evidence>
<accession>A0A9P6DVM0</accession>
<dbReference type="AlphaFoldDB" id="A0A9P6DVM0"/>
<keyword evidence="2" id="KW-0732">Signal</keyword>
<evidence type="ECO:0000256" key="1">
    <source>
        <dbReference type="SAM" id="MobiDB-lite"/>
    </source>
</evidence>
<feature type="signal peptide" evidence="2">
    <location>
        <begin position="1"/>
        <end position="24"/>
    </location>
</feature>
<feature type="compositionally biased region" description="Basic and acidic residues" evidence="1">
    <location>
        <begin position="373"/>
        <end position="391"/>
    </location>
</feature>
<name>A0A9P6DVM0_9AGAM</name>
<reference evidence="3" key="1">
    <citation type="journal article" date="2020" name="Nat. Commun.">
        <title>Large-scale genome sequencing of mycorrhizal fungi provides insights into the early evolution of symbiotic traits.</title>
        <authorList>
            <person name="Miyauchi S."/>
            <person name="Kiss E."/>
            <person name="Kuo A."/>
            <person name="Drula E."/>
            <person name="Kohler A."/>
            <person name="Sanchez-Garcia M."/>
            <person name="Morin E."/>
            <person name="Andreopoulos B."/>
            <person name="Barry K.W."/>
            <person name="Bonito G."/>
            <person name="Buee M."/>
            <person name="Carver A."/>
            <person name="Chen C."/>
            <person name="Cichocki N."/>
            <person name="Clum A."/>
            <person name="Culley D."/>
            <person name="Crous P.W."/>
            <person name="Fauchery L."/>
            <person name="Girlanda M."/>
            <person name="Hayes R.D."/>
            <person name="Keri Z."/>
            <person name="LaButti K."/>
            <person name="Lipzen A."/>
            <person name="Lombard V."/>
            <person name="Magnuson J."/>
            <person name="Maillard F."/>
            <person name="Murat C."/>
            <person name="Nolan M."/>
            <person name="Ohm R.A."/>
            <person name="Pangilinan J."/>
            <person name="Pereira M.F."/>
            <person name="Perotto S."/>
            <person name="Peter M."/>
            <person name="Pfister S."/>
            <person name="Riley R."/>
            <person name="Sitrit Y."/>
            <person name="Stielow J.B."/>
            <person name="Szollosi G."/>
            <person name="Zifcakova L."/>
            <person name="Stursova M."/>
            <person name="Spatafora J.W."/>
            <person name="Tedersoo L."/>
            <person name="Vaario L.M."/>
            <person name="Yamada A."/>
            <person name="Yan M."/>
            <person name="Wang P."/>
            <person name="Xu J."/>
            <person name="Bruns T."/>
            <person name="Baldrian P."/>
            <person name="Vilgalys R."/>
            <person name="Dunand C."/>
            <person name="Henrissat B."/>
            <person name="Grigoriev I.V."/>
            <person name="Hibbett D."/>
            <person name="Nagy L.G."/>
            <person name="Martin F.M."/>
        </authorList>
    </citation>
    <scope>NUCLEOTIDE SEQUENCE</scope>
    <source>
        <strain evidence="3">UP504</strain>
    </source>
</reference>
<gene>
    <name evidence="3" type="ORF">BS47DRAFT_1393843</name>
</gene>
<organism evidence="3 4">
    <name type="scientific">Hydnum rufescens UP504</name>
    <dbReference type="NCBI Taxonomy" id="1448309"/>
    <lineage>
        <taxon>Eukaryota</taxon>
        <taxon>Fungi</taxon>
        <taxon>Dikarya</taxon>
        <taxon>Basidiomycota</taxon>
        <taxon>Agaricomycotina</taxon>
        <taxon>Agaricomycetes</taxon>
        <taxon>Cantharellales</taxon>
        <taxon>Hydnaceae</taxon>
        <taxon>Hydnum</taxon>
    </lineage>
</organism>
<dbReference type="Proteomes" id="UP000886523">
    <property type="component" value="Unassembled WGS sequence"/>
</dbReference>
<evidence type="ECO:0000313" key="3">
    <source>
        <dbReference type="EMBL" id="KAF9512814.1"/>
    </source>
</evidence>
<keyword evidence="4" id="KW-1185">Reference proteome</keyword>
<dbReference type="OrthoDB" id="10068079at2759"/>
<proteinExistence type="predicted"/>
<sequence length="576" mass="62414">MAGINGYSHFLILDVFIFHTVTSAVDAPLTSAVDAPITSAVDAPITSAVDAPITSAVDAPVTSAVDAPALTTDLIHYFGFEGEEGYSSEEPSDDDFTKKRQCQSVKDQCLEEAQRDPHWAAVTTDFPMAFLGIPGPQEHILSIIQEAQKKHRVYCSGLEHYVLERWSSAPPGPPGYPKRAKKHCHSVNADQGPRAPGMRPSMDPLKAGHGLVLPSGEKSTLSLSATVLSTTMLSVTVLSVTVLSMTVLSETVLSETVLSAIALLPCSSLILLSPIGPSHLPRSGSRHPLGSPRCRSWSGDHRLYSPGHHLPSVHHSHSREHHLYSCGGSSSSDHALHSPAHDRHSGDRLPSLGPHLCSPMHHSPPLASPHVPPPDRDFPSVQGLHHDRPEPENAMLEDQAPEAQTVSQLPGPVSSDHDHDTSMQVDVRQVGLPVSPKDSPIIPLSEFNDLDIWTDDNGQPGTESNETAKASPVNLDPPIFVGNWFRIKFSGITGDVNIREVFEHLSEDHLFGVRVWKNKGGKGLACLKKKVMLAFKSQPRQDAMLSHFRNSPGSRLFDFEEATKIAVVHQESIASF</sequence>